<accession>A0A846YHT5</accession>
<feature type="compositionally biased region" description="Pro residues" evidence="5">
    <location>
        <begin position="380"/>
        <end position="396"/>
    </location>
</feature>
<evidence type="ECO:0000313" key="7">
    <source>
        <dbReference type="EMBL" id="NKY58385.1"/>
    </source>
</evidence>
<evidence type="ECO:0000256" key="3">
    <source>
        <dbReference type="ARBA" id="ARBA00022989"/>
    </source>
</evidence>
<dbReference type="AlphaFoldDB" id="A0A846YHT5"/>
<feature type="transmembrane region" description="Helical" evidence="6">
    <location>
        <begin position="170"/>
        <end position="192"/>
    </location>
</feature>
<evidence type="ECO:0000256" key="6">
    <source>
        <dbReference type="SAM" id="Phobius"/>
    </source>
</evidence>
<keyword evidence="8" id="KW-1185">Reference proteome</keyword>
<comment type="caution">
    <text evidence="7">The sequence shown here is derived from an EMBL/GenBank/DDBJ whole genome shotgun (WGS) entry which is preliminary data.</text>
</comment>
<feature type="transmembrane region" description="Helical" evidence="6">
    <location>
        <begin position="212"/>
        <end position="229"/>
    </location>
</feature>
<evidence type="ECO:0000313" key="8">
    <source>
        <dbReference type="Proteomes" id="UP000570678"/>
    </source>
</evidence>
<keyword evidence="2 6" id="KW-0812">Transmembrane</keyword>
<feature type="compositionally biased region" description="Basic residues" evidence="5">
    <location>
        <begin position="399"/>
        <end position="420"/>
    </location>
</feature>
<feature type="transmembrane region" description="Helical" evidence="6">
    <location>
        <begin position="260"/>
        <end position="279"/>
    </location>
</feature>
<evidence type="ECO:0000256" key="5">
    <source>
        <dbReference type="SAM" id="MobiDB-lite"/>
    </source>
</evidence>
<dbReference type="EMBL" id="JAAXOT010000010">
    <property type="protein sequence ID" value="NKY58385.1"/>
    <property type="molecule type" value="Genomic_DNA"/>
</dbReference>
<feature type="transmembrane region" description="Helical" evidence="6">
    <location>
        <begin position="18"/>
        <end position="43"/>
    </location>
</feature>
<dbReference type="InterPro" id="IPR005372">
    <property type="entry name" value="UPF0182"/>
</dbReference>
<name>A0A846YHT5_9NOCA</name>
<dbReference type="GO" id="GO:0005576">
    <property type="term" value="C:extracellular region"/>
    <property type="evidence" value="ECO:0007669"/>
    <property type="project" value="TreeGrafter"/>
</dbReference>
<dbReference type="Proteomes" id="UP000570678">
    <property type="component" value="Unassembled WGS sequence"/>
</dbReference>
<feature type="region of interest" description="Disordered" evidence="5">
    <location>
        <begin position="346"/>
        <end position="440"/>
    </location>
</feature>
<dbReference type="GO" id="GO:0016020">
    <property type="term" value="C:membrane"/>
    <property type="evidence" value="ECO:0007669"/>
    <property type="project" value="InterPro"/>
</dbReference>
<reference evidence="7 8" key="1">
    <citation type="submission" date="2020-04" db="EMBL/GenBank/DDBJ databases">
        <title>MicrobeNet Type strains.</title>
        <authorList>
            <person name="Nicholson A.C."/>
        </authorList>
    </citation>
    <scope>NUCLEOTIDE SEQUENCE [LARGE SCALE GENOMIC DNA]</scope>
    <source>
        <strain evidence="7 8">JCM 3332</strain>
    </source>
</reference>
<sequence>MSAHEGLSLPRLPRGARLLLMASVGFLVFLLVAARLVGVYTSWLWFGEVGYREVWRTVLFTRLSLFAVISALVGGVLFTAMWLAFRYRPLVALPRTEDYLLPYRITVLRRPLWFGLGIAGAIGVVCGLIGQSRWTTVQLFLHGGSFGLRDPEFGHDIGFYVFDLPFYRLVVTWLLVLIFLGFLAGLATHYLFGGLRIAAGRPGLSHPARVQLVVFAGLFVLVKAIAYWLDRYTLLAGDSQEPTFTGAGYTDINAVLPAKLILFAIALICAAAFFSAVVVRDLRIPALAAAMLLLSSILVGGVWPLAVEQLSVRPNAADKQRVYIERNIAATRQAYGIGDDRVEYRPYPGIGTRPPRPASASATPLPSPKRWTRYSAPKPETSPPPPAAARPLPHPLAGPHRHRQPRHPNRRLPHWTRRRSPNSTPRSRVSATRSTESSSS</sequence>
<evidence type="ECO:0000256" key="1">
    <source>
        <dbReference type="ARBA" id="ARBA00022475"/>
    </source>
</evidence>
<dbReference type="Pfam" id="PF03699">
    <property type="entry name" value="UPF0182"/>
    <property type="match status" value="1"/>
</dbReference>
<gene>
    <name evidence="7" type="ORF">HGA15_20020</name>
</gene>
<keyword evidence="4 6" id="KW-0472">Membrane</keyword>
<evidence type="ECO:0000256" key="4">
    <source>
        <dbReference type="ARBA" id="ARBA00023136"/>
    </source>
</evidence>
<feature type="transmembrane region" description="Helical" evidence="6">
    <location>
        <begin position="112"/>
        <end position="130"/>
    </location>
</feature>
<protein>
    <submittedName>
        <fullName evidence="7">COG1615 family transporter</fullName>
    </submittedName>
</protein>
<dbReference type="PANTHER" id="PTHR39344:SF1">
    <property type="entry name" value="UPF0182 PROTEIN SLL1060"/>
    <property type="match status" value="1"/>
</dbReference>
<dbReference type="PANTHER" id="PTHR39344">
    <property type="entry name" value="UPF0182 PROTEIN SLL1060"/>
    <property type="match status" value="1"/>
</dbReference>
<organism evidence="7 8">
    <name type="scientific">Nocardia flavorosea</name>
    <dbReference type="NCBI Taxonomy" id="53429"/>
    <lineage>
        <taxon>Bacteria</taxon>
        <taxon>Bacillati</taxon>
        <taxon>Actinomycetota</taxon>
        <taxon>Actinomycetes</taxon>
        <taxon>Mycobacteriales</taxon>
        <taxon>Nocardiaceae</taxon>
        <taxon>Nocardia</taxon>
    </lineage>
</organism>
<keyword evidence="1" id="KW-1003">Cell membrane</keyword>
<keyword evidence="3 6" id="KW-1133">Transmembrane helix</keyword>
<feature type="transmembrane region" description="Helical" evidence="6">
    <location>
        <begin position="286"/>
        <end position="306"/>
    </location>
</feature>
<evidence type="ECO:0000256" key="2">
    <source>
        <dbReference type="ARBA" id="ARBA00022692"/>
    </source>
</evidence>
<feature type="compositionally biased region" description="Low complexity" evidence="5">
    <location>
        <begin position="421"/>
        <end position="440"/>
    </location>
</feature>
<proteinExistence type="predicted"/>
<feature type="transmembrane region" description="Helical" evidence="6">
    <location>
        <begin position="63"/>
        <end position="85"/>
    </location>
</feature>